<accession>A0A7C2K1D1</accession>
<dbReference type="HAMAP" id="MF_00167">
    <property type="entry name" value="CsrA"/>
    <property type="match status" value="1"/>
</dbReference>
<dbReference type="SUPFAM" id="SSF117130">
    <property type="entry name" value="CsrA-like"/>
    <property type="match status" value="1"/>
</dbReference>
<evidence type="ECO:0000256" key="4">
    <source>
        <dbReference type="HAMAP-Rule" id="MF_00167"/>
    </source>
</evidence>
<dbReference type="PANTHER" id="PTHR34984:SF1">
    <property type="entry name" value="CARBON STORAGE REGULATOR"/>
    <property type="match status" value="1"/>
</dbReference>
<dbReference type="GO" id="GO:0045947">
    <property type="term" value="P:negative regulation of translational initiation"/>
    <property type="evidence" value="ECO:0007669"/>
    <property type="project" value="UniProtKB-UniRule"/>
</dbReference>
<comment type="subcellular location">
    <subcellularLocation>
        <location evidence="4">Cytoplasm</location>
    </subcellularLocation>
</comment>
<sequence>MLVLTRKRGESISIDGRIEVRVLSVQGNRVRLGVTAPDSVSVRRGELVFDVEMEPNDVASLQEGRRFACV</sequence>
<name>A0A7C2K1D1_9PLAN</name>
<dbReference type="PANTHER" id="PTHR34984">
    <property type="entry name" value="CARBON STORAGE REGULATOR"/>
    <property type="match status" value="1"/>
</dbReference>
<dbReference type="InterPro" id="IPR003751">
    <property type="entry name" value="CsrA"/>
</dbReference>
<proteinExistence type="inferred from homology"/>
<dbReference type="GO" id="GO:0006402">
    <property type="term" value="P:mRNA catabolic process"/>
    <property type="evidence" value="ECO:0007669"/>
    <property type="project" value="InterPro"/>
</dbReference>
<evidence type="ECO:0000256" key="2">
    <source>
        <dbReference type="ARBA" id="ARBA00022845"/>
    </source>
</evidence>
<evidence type="ECO:0000313" key="5">
    <source>
        <dbReference type="EMBL" id="HEN15887.1"/>
    </source>
</evidence>
<dbReference type="GO" id="GO:0005829">
    <property type="term" value="C:cytosol"/>
    <property type="evidence" value="ECO:0007669"/>
    <property type="project" value="TreeGrafter"/>
</dbReference>
<comment type="subunit">
    <text evidence="4">Homodimer; the beta-strands of each monomer intercalate to form a hydrophobic core, while the alpha-helices form wings that extend away from the core.</text>
</comment>
<keyword evidence="2 4" id="KW-0810">Translation regulation</keyword>
<keyword evidence="3 4" id="KW-0694">RNA-binding</keyword>
<evidence type="ECO:0000256" key="3">
    <source>
        <dbReference type="ARBA" id="ARBA00022884"/>
    </source>
</evidence>
<gene>
    <name evidence="4" type="primary">csrA</name>
    <name evidence="5" type="ORF">ENQ76_10515</name>
</gene>
<organism evidence="5">
    <name type="scientific">Schlesneria paludicola</name>
    <dbReference type="NCBI Taxonomy" id="360056"/>
    <lineage>
        <taxon>Bacteria</taxon>
        <taxon>Pseudomonadati</taxon>
        <taxon>Planctomycetota</taxon>
        <taxon>Planctomycetia</taxon>
        <taxon>Planctomycetales</taxon>
        <taxon>Planctomycetaceae</taxon>
        <taxon>Schlesneria</taxon>
    </lineage>
</organism>
<dbReference type="GO" id="GO:0048027">
    <property type="term" value="F:mRNA 5'-UTR binding"/>
    <property type="evidence" value="ECO:0007669"/>
    <property type="project" value="UniProtKB-UniRule"/>
</dbReference>
<comment type="similarity">
    <text evidence="4">Belongs to the CsrA/RsmA family.</text>
</comment>
<keyword evidence="1 4" id="KW-0963">Cytoplasm</keyword>
<keyword evidence="4" id="KW-1005">Bacterial flagellum biogenesis</keyword>
<protein>
    <recommendedName>
        <fullName evidence="4">Translational regulator CsrA</fullName>
    </recommendedName>
</protein>
<keyword evidence="4" id="KW-0678">Repressor</keyword>
<evidence type="ECO:0000256" key="1">
    <source>
        <dbReference type="ARBA" id="ARBA00022490"/>
    </source>
</evidence>
<comment type="function">
    <text evidence="4">A translational regulator that binds mRNA to regulate translation initiation and/or mRNA stability. Usually binds in the 5'-UTR at or near the Shine-Dalgarno sequence preventing ribosome-binding, thus repressing translation. Its main target seems to be the major flagellin gene, while its function is anatagonized by FliW.</text>
</comment>
<comment type="caution">
    <text evidence="5">The sequence shown here is derived from an EMBL/GenBank/DDBJ whole genome shotgun (WGS) entry which is preliminary data.</text>
</comment>
<dbReference type="EMBL" id="DSOK01000296">
    <property type="protein sequence ID" value="HEN15887.1"/>
    <property type="molecule type" value="Genomic_DNA"/>
</dbReference>
<reference evidence="5" key="1">
    <citation type="journal article" date="2020" name="mSystems">
        <title>Genome- and Community-Level Interaction Insights into Carbon Utilization and Element Cycling Functions of Hydrothermarchaeota in Hydrothermal Sediment.</title>
        <authorList>
            <person name="Zhou Z."/>
            <person name="Liu Y."/>
            <person name="Xu W."/>
            <person name="Pan J."/>
            <person name="Luo Z.H."/>
            <person name="Li M."/>
        </authorList>
    </citation>
    <scope>NUCLEOTIDE SEQUENCE [LARGE SCALE GENOMIC DNA]</scope>
    <source>
        <strain evidence="5">SpSt-339</strain>
    </source>
</reference>
<dbReference type="GO" id="GO:0006109">
    <property type="term" value="P:regulation of carbohydrate metabolic process"/>
    <property type="evidence" value="ECO:0007669"/>
    <property type="project" value="InterPro"/>
</dbReference>
<dbReference type="Gene3D" id="2.60.40.4380">
    <property type="entry name" value="Translational regulator CsrA"/>
    <property type="match status" value="1"/>
</dbReference>
<dbReference type="GO" id="GO:1902208">
    <property type="term" value="P:regulation of bacterial-type flagellum assembly"/>
    <property type="evidence" value="ECO:0007669"/>
    <property type="project" value="UniProtKB-UniRule"/>
</dbReference>
<dbReference type="AlphaFoldDB" id="A0A7C2K1D1"/>
<dbReference type="Pfam" id="PF02599">
    <property type="entry name" value="CsrA"/>
    <property type="match status" value="1"/>
</dbReference>
<dbReference type="InterPro" id="IPR036107">
    <property type="entry name" value="CsrA_sf"/>
</dbReference>
<dbReference type="GO" id="GO:0044781">
    <property type="term" value="P:bacterial-type flagellum organization"/>
    <property type="evidence" value="ECO:0007669"/>
    <property type="project" value="UniProtKB-KW"/>
</dbReference>